<dbReference type="AlphaFoldDB" id="A0A1I1LMG1"/>
<dbReference type="PROSITE" id="PS00913">
    <property type="entry name" value="ADH_IRON_1"/>
    <property type="match status" value="1"/>
</dbReference>
<evidence type="ECO:0000256" key="3">
    <source>
        <dbReference type="ARBA" id="ARBA00023002"/>
    </source>
</evidence>
<evidence type="ECO:0000256" key="4">
    <source>
        <dbReference type="ARBA" id="ARBA00023027"/>
    </source>
</evidence>
<keyword evidence="4" id="KW-0520">NAD</keyword>
<feature type="domain" description="Fe-containing alcohol dehydrogenase-like C-terminal" evidence="6">
    <location>
        <begin position="197"/>
        <end position="384"/>
    </location>
</feature>
<dbReference type="FunFam" id="1.20.1090.10:FF:000001">
    <property type="entry name" value="Aldehyde-alcohol dehydrogenase"/>
    <property type="match status" value="1"/>
</dbReference>
<dbReference type="InterPro" id="IPR056798">
    <property type="entry name" value="ADH_Fe_C"/>
</dbReference>
<evidence type="ECO:0000256" key="1">
    <source>
        <dbReference type="ARBA" id="ARBA00001962"/>
    </source>
</evidence>
<evidence type="ECO:0000313" key="7">
    <source>
        <dbReference type="EMBL" id="SFC71503.1"/>
    </source>
</evidence>
<evidence type="ECO:0000313" key="8">
    <source>
        <dbReference type="Proteomes" id="UP000198862"/>
    </source>
</evidence>
<reference evidence="7 8" key="1">
    <citation type="submission" date="2016-10" db="EMBL/GenBank/DDBJ databases">
        <authorList>
            <person name="de Groot N.N."/>
        </authorList>
    </citation>
    <scope>NUCLEOTIDE SEQUENCE [LARGE SCALE GENOMIC DNA]</scope>
    <source>
        <strain evidence="7 8">DSM 6059</strain>
    </source>
</reference>
<dbReference type="InterPro" id="IPR039697">
    <property type="entry name" value="Alcohol_dehydrogenase_Fe"/>
</dbReference>
<dbReference type="STRING" id="1123010.SAMN02745724_02343"/>
<dbReference type="GO" id="GO:0046872">
    <property type="term" value="F:metal ion binding"/>
    <property type="evidence" value="ECO:0007669"/>
    <property type="project" value="InterPro"/>
</dbReference>
<accession>A0A1I1LMG1</accession>
<dbReference type="Gene3D" id="3.40.50.1970">
    <property type="match status" value="1"/>
</dbReference>
<dbReference type="Gene3D" id="1.20.1090.10">
    <property type="entry name" value="Dehydroquinate synthase-like - alpha domain"/>
    <property type="match status" value="1"/>
</dbReference>
<organism evidence="7 8">
    <name type="scientific">Pseudoalteromonas denitrificans DSM 6059</name>
    <dbReference type="NCBI Taxonomy" id="1123010"/>
    <lineage>
        <taxon>Bacteria</taxon>
        <taxon>Pseudomonadati</taxon>
        <taxon>Pseudomonadota</taxon>
        <taxon>Gammaproteobacteria</taxon>
        <taxon>Alteromonadales</taxon>
        <taxon>Pseudoalteromonadaceae</taxon>
        <taxon>Pseudoalteromonas</taxon>
    </lineage>
</organism>
<evidence type="ECO:0000259" key="6">
    <source>
        <dbReference type="Pfam" id="PF25137"/>
    </source>
</evidence>
<dbReference type="InterPro" id="IPR018211">
    <property type="entry name" value="ADH_Fe_CS"/>
</dbReference>
<proteinExistence type="inferred from homology"/>
<comment type="cofactor">
    <cofactor evidence="1">
        <name>Fe cation</name>
        <dbReference type="ChEBI" id="CHEBI:24875"/>
    </cofactor>
</comment>
<evidence type="ECO:0000259" key="5">
    <source>
        <dbReference type="Pfam" id="PF00465"/>
    </source>
</evidence>
<dbReference type="GO" id="GO:0004022">
    <property type="term" value="F:alcohol dehydrogenase (NAD+) activity"/>
    <property type="evidence" value="ECO:0007669"/>
    <property type="project" value="TreeGrafter"/>
</dbReference>
<dbReference type="PANTHER" id="PTHR11496">
    <property type="entry name" value="ALCOHOL DEHYDROGENASE"/>
    <property type="match status" value="1"/>
</dbReference>
<dbReference type="EMBL" id="FOLO01000016">
    <property type="protein sequence ID" value="SFC71503.1"/>
    <property type="molecule type" value="Genomic_DNA"/>
</dbReference>
<feature type="domain" description="Alcohol dehydrogenase iron-type/glycerol dehydrogenase GldA" evidence="5">
    <location>
        <begin position="13"/>
        <end position="186"/>
    </location>
</feature>
<comment type="similarity">
    <text evidence="2">Belongs to the iron-containing alcohol dehydrogenase family.</text>
</comment>
<protein>
    <submittedName>
        <fullName evidence="7">Uncharacterized protein</fullName>
    </submittedName>
</protein>
<dbReference type="Proteomes" id="UP000198862">
    <property type="component" value="Unassembled WGS sequence"/>
</dbReference>
<dbReference type="PANTHER" id="PTHR11496:SF102">
    <property type="entry name" value="ALCOHOL DEHYDROGENASE 4"/>
    <property type="match status" value="1"/>
</dbReference>
<dbReference type="OrthoDB" id="9815791at2"/>
<keyword evidence="8" id="KW-1185">Reference proteome</keyword>
<dbReference type="InterPro" id="IPR001670">
    <property type="entry name" value="ADH_Fe/GldA"/>
</dbReference>
<dbReference type="RefSeq" id="WP_091983879.1">
    <property type="nucleotide sequence ID" value="NZ_FOLO01000016.1"/>
</dbReference>
<dbReference type="Pfam" id="PF00465">
    <property type="entry name" value="Fe-ADH"/>
    <property type="match status" value="1"/>
</dbReference>
<keyword evidence="3" id="KW-0560">Oxidoreductase</keyword>
<evidence type="ECO:0000256" key="2">
    <source>
        <dbReference type="ARBA" id="ARBA00007358"/>
    </source>
</evidence>
<gene>
    <name evidence="7" type="ORF">SAMN02745724_02343</name>
</gene>
<dbReference type="CDD" id="cd14861">
    <property type="entry name" value="Fe-ADH-like"/>
    <property type="match status" value="1"/>
</dbReference>
<name>A0A1I1LMG1_9GAMM</name>
<dbReference type="SUPFAM" id="SSF56796">
    <property type="entry name" value="Dehydroquinate synthase-like"/>
    <property type="match status" value="1"/>
</dbReference>
<dbReference type="Pfam" id="PF25137">
    <property type="entry name" value="ADH_Fe_C"/>
    <property type="match status" value="1"/>
</dbReference>
<dbReference type="FunFam" id="3.40.50.1970:FF:000003">
    <property type="entry name" value="Alcohol dehydrogenase, iron-containing"/>
    <property type="match status" value="1"/>
</dbReference>
<sequence>MNYDHFTANWHYPTNIRQGIGRIIELPEHCKDLGMTNPLLITDPMLAKLPMVSQVICNCRDHGIKCEIFHDIVSNPTKQNILDGVIAFKKGEHDGVIAFGGGSALDAAKSVALMVGQILPLWDFEDKDDSWTRVKTETMASVIAVPTTSGTGSEVGRAAVITDVDAQVKRLIFHPKMMPSIVILDPELTLDLPPKLTAATGMDALSHALEAYCAPGYHPMAQGIALEAIRLIKNYLLRAVRDGQDLEARAHIMVASTMGATAFQRGLGAMHALAHSLGALYNTHHGLLNAILMPYVIKANRIEIEDNIRRLSRYLALKDACFDGFLTWVIGFREQLNIAHTLKEIGINECDATRIGIMAFNDPCAGGNPIQFSEKQYTDIFINALNGNI</sequence>